<dbReference type="InterPro" id="IPR052155">
    <property type="entry name" value="Biofilm_reg_signaling"/>
</dbReference>
<protein>
    <submittedName>
        <fullName evidence="4">Putative PAS/PAC sensor protein</fullName>
    </submittedName>
</protein>
<feature type="domain" description="PAC" evidence="3">
    <location>
        <begin position="265"/>
        <end position="317"/>
    </location>
</feature>
<dbReference type="InterPro" id="IPR010776">
    <property type="entry name" value="Hop2_WH_dom"/>
</dbReference>
<dbReference type="InterPro" id="IPR011991">
    <property type="entry name" value="ArsR-like_HTH"/>
</dbReference>
<dbReference type="InterPro" id="IPR036390">
    <property type="entry name" value="WH_DNA-bd_sf"/>
</dbReference>
<dbReference type="Gene3D" id="3.30.450.20">
    <property type="entry name" value="PAS domain"/>
    <property type="match status" value="4"/>
</dbReference>
<dbReference type="Pfam" id="PF08448">
    <property type="entry name" value="PAS_4"/>
    <property type="match status" value="2"/>
</dbReference>
<dbReference type="RefSeq" id="WP_004077153.1">
    <property type="nucleotide sequence ID" value="NZ_CM001436.1"/>
</dbReference>
<dbReference type="Gene3D" id="1.10.10.10">
    <property type="entry name" value="Winged helix-like DNA-binding domain superfamily/Winged helix DNA-binding domain"/>
    <property type="match status" value="1"/>
</dbReference>
<dbReference type="PROSITE" id="PS50112">
    <property type="entry name" value="PAS"/>
    <property type="match status" value="3"/>
</dbReference>
<keyword evidence="1" id="KW-0175">Coiled coil</keyword>
<name>H1Z1T3_9EURY</name>
<dbReference type="InterPro" id="IPR013656">
    <property type="entry name" value="PAS_4"/>
</dbReference>
<dbReference type="PROSITE" id="PS50113">
    <property type="entry name" value="PAC"/>
    <property type="match status" value="1"/>
</dbReference>
<feature type="domain" description="PAS" evidence="2">
    <location>
        <begin position="190"/>
        <end position="241"/>
    </location>
</feature>
<proteinExistence type="predicted"/>
<dbReference type="InParanoid" id="H1Z1T3"/>
<dbReference type="SUPFAM" id="SSF55785">
    <property type="entry name" value="PYP-like sensor domain (PAS domain)"/>
    <property type="match status" value="4"/>
</dbReference>
<feature type="domain" description="PAS" evidence="2">
    <location>
        <begin position="66"/>
        <end position="137"/>
    </location>
</feature>
<dbReference type="InterPro" id="IPR000014">
    <property type="entry name" value="PAS"/>
</dbReference>
<dbReference type="STRING" id="937775.Metlim_1291"/>
<evidence type="ECO:0000256" key="1">
    <source>
        <dbReference type="SAM" id="Coils"/>
    </source>
</evidence>
<keyword evidence="5" id="KW-1185">Reference proteome</keyword>
<dbReference type="InterPro" id="IPR035965">
    <property type="entry name" value="PAS-like_dom_sf"/>
</dbReference>
<feature type="domain" description="PAS" evidence="2">
    <location>
        <begin position="461"/>
        <end position="517"/>
    </location>
</feature>
<dbReference type="PANTHER" id="PTHR44757:SF2">
    <property type="entry name" value="BIOFILM ARCHITECTURE MAINTENANCE PROTEIN MBAA"/>
    <property type="match status" value="1"/>
</dbReference>
<dbReference type="HOGENOM" id="CLU_023904_0_0_2"/>
<feature type="coiled-coil region" evidence="1">
    <location>
        <begin position="180"/>
        <end position="207"/>
    </location>
</feature>
<dbReference type="Proteomes" id="UP000005741">
    <property type="component" value="Chromosome"/>
</dbReference>
<dbReference type="SMART" id="SM00091">
    <property type="entry name" value="PAS"/>
    <property type="match status" value="4"/>
</dbReference>
<evidence type="ECO:0000313" key="5">
    <source>
        <dbReference type="Proteomes" id="UP000005741"/>
    </source>
</evidence>
<organism evidence="4 5">
    <name type="scientific">Methanoplanus limicola DSM 2279</name>
    <dbReference type="NCBI Taxonomy" id="937775"/>
    <lineage>
        <taxon>Archaea</taxon>
        <taxon>Methanobacteriati</taxon>
        <taxon>Methanobacteriota</taxon>
        <taxon>Stenosarchaea group</taxon>
        <taxon>Methanomicrobia</taxon>
        <taxon>Methanomicrobiales</taxon>
        <taxon>Methanomicrobiaceae</taxon>
        <taxon>Methanoplanus</taxon>
    </lineage>
</organism>
<dbReference type="CDD" id="cd00090">
    <property type="entry name" value="HTH_ARSR"/>
    <property type="match status" value="1"/>
</dbReference>
<dbReference type="NCBIfam" id="TIGR00229">
    <property type="entry name" value="sensory_box"/>
    <property type="match status" value="4"/>
</dbReference>
<reference evidence="4 5" key="1">
    <citation type="submission" date="2011-10" db="EMBL/GenBank/DDBJ databases">
        <title>The Improved High-Quality Draft genome of Methanoplanus limicola DSM 2279.</title>
        <authorList>
            <consortium name="US DOE Joint Genome Institute (JGI-PGF)"/>
            <person name="Lucas S."/>
            <person name="Copeland A."/>
            <person name="Lapidus A."/>
            <person name="Glavina del Rio T."/>
            <person name="Dalin E."/>
            <person name="Tice H."/>
            <person name="Bruce D."/>
            <person name="Goodwin L."/>
            <person name="Pitluck S."/>
            <person name="Peters L."/>
            <person name="Mikhailova N."/>
            <person name="Lu M."/>
            <person name="Kyrpides N."/>
            <person name="Mavromatis K."/>
            <person name="Ivanova N."/>
            <person name="Markowitz V."/>
            <person name="Cheng J.-F."/>
            <person name="Hugenholtz P."/>
            <person name="Woyke T."/>
            <person name="Wu D."/>
            <person name="Wirth R."/>
            <person name="Brambilla E.-M."/>
            <person name="Klenk H.-P."/>
            <person name="Eisen J.A."/>
        </authorList>
    </citation>
    <scope>NUCLEOTIDE SEQUENCE [LARGE SCALE GENOMIC DNA]</scope>
    <source>
        <strain evidence="4 5">DSM 2279</strain>
    </source>
</reference>
<evidence type="ECO:0000313" key="4">
    <source>
        <dbReference type="EMBL" id="EHQ35400.1"/>
    </source>
</evidence>
<dbReference type="Pfam" id="PF07106">
    <property type="entry name" value="WHD_TBPIP"/>
    <property type="match status" value="1"/>
</dbReference>
<evidence type="ECO:0000259" key="3">
    <source>
        <dbReference type="PROSITE" id="PS50113"/>
    </source>
</evidence>
<dbReference type="InterPro" id="IPR000700">
    <property type="entry name" value="PAS-assoc_C"/>
</dbReference>
<gene>
    <name evidence="4" type="ORF">Metlim_1291</name>
</gene>
<dbReference type="InterPro" id="IPR036388">
    <property type="entry name" value="WH-like_DNA-bd_sf"/>
</dbReference>
<accession>H1Z1T3</accession>
<dbReference type="Pfam" id="PF13426">
    <property type="entry name" value="PAS_9"/>
    <property type="match status" value="2"/>
</dbReference>
<evidence type="ECO:0000259" key="2">
    <source>
        <dbReference type="PROSITE" id="PS50112"/>
    </source>
</evidence>
<dbReference type="AlphaFoldDB" id="H1Z1T3"/>
<dbReference type="OrthoDB" id="3369at2157"/>
<dbReference type="CDD" id="cd00130">
    <property type="entry name" value="PAS"/>
    <property type="match status" value="3"/>
</dbReference>
<dbReference type="EMBL" id="CM001436">
    <property type="protein sequence ID" value="EHQ35400.1"/>
    <property type="molecule type" value="Genomic_DNA"/>
</dbReference>
<sequence>MDCYAEELEKIIAVLKTSPRGMSVSDIAAHLSLNRNTVSRYLDMLRISGQVDMKNYGKAKVFFISQRAPISTIINFTLDMVVVLDSGQVIIQANDHLCDMIGIAKEDLIGEEIRNSALVGFDHPLINNKIQSALEGQETTDEIRIVKGGEENFYRIRIIPTVLSDSSPGVTIILEDVTDKRVAEEALKASERNYRSLVEEINDAILDLDESYNITYASPRTSHILGHESGEIVGKSILEFVEDSVKRGVMEEFFSGICTNGGSAELFECSVLNNAGKAVTLESSICPKFDEFGDLIGFRVVCRDITERNKAYRDLFKWKSFLNSIFENIPSMVMVKEMKNGRYIFFNRASEVFFGIDRKKANGKMGCELFHDKITEYLISGDREVVRSGDSVEMPDLRVEIPGKGERILRVRKSPVKGPDSALEYIMTIADDITSIRKTEEETIRQRDIAQGYLDVAGVMIAVIRGDGTIECLNKKGCQMTGYMESEVSGKDWFSLFVPEKIRNCSKKTFEEIISGKIVPSPDKRGTLMRRDGTEIEVIWQNTLLKDNDGNVTAMVSSASEILLKGNSVC</sequence>
<dbReference type="SUPFAM" id="SSF46785">
    <property type="entry name" value="Winged helix' DNA-binding domain"/>
    <property type="match status" value="1"/>
</dbReference>
<dbReference type="PANTHER" id="PTHR44757">
    <property type="entry name" value="DIGUANYLATE CYCLASE DGCP"/>
    <property type="match status" value="1"/>
</dbReference>